<feature type="domain" description="Fatty acid desaturase" evidence="3">
    <location>
        <begin position="73"/>
        <end position="331"/>
    </location>
</feature>
<keyword evidence="2" id="KW-0472">Membrane</keyword>
<sequence length="379" mass="41648">MTISPDVPVATRPSAGPARAPGGAGGSDFARLSRRVAEAGLLARRPGYYTARIGAVTALYAAGWAAFATLGDTWWQLAIAAFLAFVFGQVALVSHDLAHRQVFRRRRPSEIAGRLFGNLGIGMSYGWWMNKHTRHHANPNHEELDPDVAPDILVWSADQARSSRGPARLIGGHQALLFFPLLTLEGFNLHVASLRALRSPAMKSRVLEGTLLLLHLAGLLTALFLVLPPGKAVAFLAVNQCLFGVYLGCTFAPNHKGMPTFTGAERPDFLRRQVLTSRNVRGGRLTDLMLGGLNHQIEHHLFPSMPTPHLRRARVLVRAYCAETGVPYHETGLLRSYREALAHLHRVGEPIRRREAGPAVTGQGHTASERRRPRCRRNQ</sequence>
<comment type="caution">
    <text evidence="4">The sequence shown here is derived from an EMBL/GenBank/DDBJ whole genome shotgun (WGS) entry which is preliminary data.</text>
</comment>
<organism evidence="4 5">
    <name type="scientific">Streptomyces pyxinicus</name>
    <dbReference type="NCBI Taxonomy" id="2970331"/>
    <lineage>
        <taxon>Bacteria</taxon>
        <taxon>Bacillati</taxon>
        <taxon>Actinomycetota</taxon>
        <taxon>Actinomycetes</taxon>
        <taxon>Kitasatosporales</taxon>
        <taxon>Streptomycetaceae</taxon>
        <taxon>Streptomyces</taxon>
    </lineage>
</organism>
<protein>
    <submittedName>
        <fullName evidence="4">Acyl-CoA desaturase</fullName>
    </submittedName>
</protein>
<feature type="transmembrane region" description="Helical" evidence="2">
    <location>
        <begin position="206"/>
        <end position="227"/>
    </location>
</feature>
<dbReference type="EMBL" id="JANUGP010000033">
    <property type="protein sequence ID" value="MCS0605522.1"/>
    <property type="molecule type" value="Genomic_DNA"/>
</dbReference>
<dbReference type="CDD" id="cd03506">
    <property type="entry name" value="Delta6-FADS-like"/>
    <property type="match status" value="1"/>
</dbReference>
<accession>A0ABT2BAQ8</accession>
<dbReference type="InterPro" id="IPR012171">
    <property type="entry name" value="Fatty_acid_desaturase"/>
</dbReference>
<gene>
    <name evidence="4" type="ORF">NX794_30600</name>
</gene>
<keyword evidence="2" id="KW-1133">Transmembrane helix</keyword>
<feature type="transmembrane region" description="Helical" evidence="2">
    <location>
        <begin position="233"/>
        <end position="252"/>
    </location>
</feature>
<evidence type="ECO:0000313" key="4">
    <source>
        <dbReference type="EMBL" id="MCS0605522.1"/>
    </source>
</evidence>
<keyword evidence="2" id="KW-0812">Transmembrane</keyword>
<feature type="region of interest" description="Disordered" evidence="1">
    <location>
        <begin position="1"/>
        <end position="26"/>
    </location>
</feature>
<feature type="compositionally biased region" description="Low complexity" evidence="1">
    <location>
        <begin position="12"/>
        <end position="21"/>
    </location>
</feature>
<feature type="transmembrane region" description="Helical" evidence="2">
    <location>
        <begin position="49"/>
        <end position="68"/>
    </location>
</feature>
<dbReference type="Pfam" id="PF00487">
    <property type="entry name" value="FA_desaturase"/>
    <property type="match status" value="1"/>
</dbReference>
<evidence type="ECO:0000256" key="1">
    <source>
        <dbReference type="SAM" id="MobiDB-lite"/>
    </source>
</evidence>
<feature type="transmembrane region" description="Helical" evidence="2">
    <location>
        <begin position="74"/>
        <end position="99"/>
    </location>
</feature>
<dbReference type="PIRSF" id="PIRSF015921">
    <property type="entry name" value="FA_sphinglp_des"/>
    <property type="match status" value="1"/>
</dbReference>
<reference evidence="4 5" key="1">
    <citation type="submission" date="2022-08" db="EMBL/GenBank/DDBJ databases">
        <authorList>
            <person name="Somphong A."/>
            <person name="Phongsopitanun W."/>
        </authorList>
    </citation>
    <scope>NUCLEOTIDE SEQUENCE [LARGE SCALE GENOMIC DNA]</scope>
    <source>
        <strain evidence="4 5">LP11</strain>
    </source>
</reference>
<feature type="transmembrane region" description="Helical" evidence="2">
    <location>
        <begin position="111"/>
        <end position="128"/>
    </location>
</feature>
<name>A0ABT2BAQ8_9ACTN</name>
<feature type="region of interest" description="Disordered" evidence="1">
    <location>
        <begin position="352"/>
        <end position="379"/>
    </location>
</feature>
<evidence type="ECO:0000256" key="2">
    <source>
        <dbReference type="SAM" id="Phobius"/>
    </source>
</evidence>
<dbReference type="InterPro" id="IPR005804">
    <property type="entry name" value="FA_desaturase_dom"/>
</dbReference>
<feature type="transmembrane region" description="Helical" evidence="2">
    <location>
        <begin position="175"/>
        <end position="194"/>
    </location>
</feature>
<dbReference type="PANTHER" id="PTHR19353:SF19">
    <property type="entry name" value="DELTA(5) FATTY ACID DESATURASE C-RELATED"/>
    <property type="match status" value="1"/>
</dbReference>
<keyword evidence="5" id="KW-1185">Reference proteome</keyword>
<evidence type="ECO:0000259" key="3">
    <source>
        <dbReference type="Pfam" id="PF00487"/>
    </source>
</evidence>
<proteinExistence type="predicted"/>
<evidence type="ECO:0000313" key="5">
    <source>
        <dbReference type="Proteomes" id="UP001205612"/>
    </source>
</evidence>
<dbReference type="Proteomes" id="UP001205612">
    <property type="component" value="Unassembled WGS sequence"/>
</dbReference>
<dbReference type="RefSeq" id="WP_258782711.1">
    <property type="nucleotide sequence ID" value="NZ_JANUGP010000033.1"/>
</dbReference>
<dbReference type="PANTHER" id="PTHR19353">
    <property type="entry name" value="FATTY ACID DESATURASE 2"/>
    <property type="match status" value="1"/>
</dbReference>